<keyword evidence="1" id="KW-1133">Transmembrane helix</keyword>
<dbReference type="GO" id="GO:0016872">
    <property type="term" value="F:intramolecular lyase activity"/>
    <property type="evidence" value="ECO:0007669"/>
    <property type="project" value="InterPro"/>
</dbReference>
<dbReference type="Gene3D" id="3.50.70.10">
    <property type="match status" value="1"/>
</dbReference>
<comment type="caution">
    <text evidence="3">The sequence shown here is derived from an EMBL/GenBank/DDBJ whole genome shotgun (WGS) entry which is preliminary data.</text>
</comment>
<protein>
    <recommendedName>
        <fullName evidence="2">Chalcone isomerase domain-containing protein</fullName>
    </recommendedName>
</protein>
<dbReference type="OrthoDB" id="18193at2759"/>
<dbReference type="STRING" id="1447883.A0A2B7YIF2"/>
<evidence type="ECO:0000313" key="4">
    <source>
        <dbReference type="Proteomes" id="UP000224634"/>
    </source>
</evidence>
<dbReference type="Proteomes" id="UP000224634">
    <property type="component" value="Unassembled WGS sequence"/>
</dbReference>
<gene>
    <name evidence="3" type="ORF">AJ80_03542</name>
</gene>
<name>A0A2B7YIF2_POLH7</name>
<dbReference type="InterPro" id="IPR016087">
    <property type="entry name" value="Chalcone_isomerase"/>
</dbReference>
<evidence type="ECO:0000259" key="2">
    <source>
        <dbReference type="Pfam" id="PF16035"/>
    </source>
</evidence>
<reference evidence="3 4" key="1">
    <citation type="submission" date="2017-10" db="EMBL/GenBank/DDBJ databases">
        <title>Comparative genomics in systemic dimorphic fungi from Ajellomycetaceae.</title>
        <authorList>
            <person name="Munoz J.F."/>
            <person name="Mcewen J.G."/>
            <person name="Clay O.K."/>
            <person name="Cuomo C.A."/>
        </authorList>
    </citation>
    <scope>NUCLEOTIDE SEQUENCE [LARGE SCALE GENOMIC DNA]</scope>
    <source>
        <strain evidence="3 4">UAMH7299</strain>
    </source>
</reference>
<proteinExistence type="predicted"/>
<accession>A0A2B7YIF2</accession>
<keyword evidence="1" id="KW-0812">Transmembrane</keyword>
<dbReference type="InterPro" id="IPR036298">
    <property type="entry name" value="Chalcone_isomerase_sf"/>
</dbReference>
<feature type="domain" description="Chalcone isomerase" evidence="2">
    <location>
        <begin position="187"/>
        <end position="417"/>
    </location>
</feature>
<evidence type="ECO:0000256" key="1">
    <source>
        <dbReference type="SAM" id="Phobius"/>
    </source>
</evidence>
<dbReference type="EMBL" id="PDNA01000040">
    <property type="protein sequence ID" value="PGH20397.1"/>
    <property type="molecule type" value="Genomic_DNA"/>
</dbReference>
<organism evidence="3 4">
    <name type="scientific">Polytolypa hystricis (strain UAMH7299)</name>
    <dbReference type="NCBI Taxonomy" id="1447883"/>
    <lineage>
        <taxon>Eukaryota</taxon>
        <taxon>Fungi</taxon>
        <taxon>Dikarya</taxon>
        <taxon>Ascomycota</taxon>
        <taxon>Pezizomycotina</taxon>
        <taxon>Eurotiomycetes</taxon>
        <taxon>Eurotiomycetidae</taxon>
        <taxon>Onygenales</taxon>
        <taxon>Onygenales incertae sedis</taxon>
        <taxon>Polytolypa</taxon>
    </lineage>
</organism>
<dbReference type="SUPFAM" id="SSF54626">
    <property type="entry name" value="Chalcone isomerase"/>
    <property type="match status" value="1"/>
</dbReference>
<sequence length="436" mass="47879">MNIPSSLNVQLRQQFRQCAKQARTPSRAFLRHGEQQQRLFSIPRVLRSKPANPLRRPTLTKAEYEFSKRRIMLCSVGILTCAIGMYTVIKFDVFGVSKKGKEGQVETSNSGSSGITLDGSSGLVDPLNPTATVILNGIEQVPTGNSTIPTFPKIIHLPKSLDASTPEISSERRIGAELPNNDSNQTEEYQLLGVGIRSVSFLSIQVYVVGVYIASGDVVALQQRLVRQAAAPATRESSVTATSLISSEREALKQALLDPENGEEVWNEILKEGGIRTALRIVPTRNTDFLHLRDGWVRQVTARAQKANARVAELAQKEGQDTATAPQSDFADDSFGNSLNDFKTMFGGGVRKNVPKGQTLFLLRDKLGALEGLFQVGERKPLVWLGEVRDERISRLVWLGYLAGKTVASEEARKNVIDGVMKIVERPVGTVEQKVV</sequence>
<keyword evidence="4" id="KW-1185">Reference proteome</keyword>
<dbReference type="InterPro" id="IPR016088">
    <property type="entry name" value="Chalcone_isomerase_3-sand"/>
</dbReference>
<dbReference type="AlphaFoldDB" id="A0A2B7YIF2"/>
<feature type="transmembrane region" description="Helical" evidence="1">
    <location>
        <begin position="71"/>
        <end position="89"/>
    </location>
</feature>
<dbReference type="PANTHER" id="PTHR47284:SF3">
    <property type="entry name" value="FATTY-ACID-BINDING PROTEIN 2"/>
    <property type="match status" value="1"/>
</dbReference>
<dbReference type="PANTHER" id="PTHR47284">
    <property type="entry name" value="FATTY-ACID-BINDING PROTEIN 2"/>
    <property type="match status" value="1"/>
</dbReference>
<keyword evidence="1" id="KW-0472">Membrane</keyword>
<evidence type="ECO:0000313" key="3">
    <source>
        <dbReference type="EMBL" id="PGH20397.1"/>
    </source>
</evidence>
<dbReference type="Pfam" id="PF16035">
    <property type="entry name" value="Chalcone_2"/>
    <property type="match status" value="1"/>
</dbReference>